<keyword evidence="4" id="KW-1185">Reference proteome</keyword>
<evidence type="ECO:0000259" key="2">
    <source>
        <dbReference type="SMART" id="SM00062"/>
    </source>
</evidence>
<dbReference type="STRING" id="643867.Ftrac_2386"/>
<proteinExistence type="predicted"/>
<gene>
    <name evidence="3" type="ordered locus">Ftrac_2386</name>
</gene>
<dbReference type="Gene3D" id="3.40.190.10">
    <property type="entry name" value="Periplasmic binding protein-like II"/>
    <property type="match status" value="2"/>
</dbReference>
<dbReference type="EMBL" id="CP002349">
    <property type="protein sequence ID" value="ADR22364.1"/>
    <property type="molecule type" value="Genomic_DNA"/>
</dbReference>
<keyword evidence="1" id="KW-0732">Signal</keyword>
<evidence type="ECO:0000313" key="4">
    <source>
        <dbReference type="Proteomes" id="UP000008720"/>
    </source>
</evidence>
<dbReference type="AlphaFoldDB" id="E4TMA5"/>
<dbReference type="SMART" id="SM00062">
    <property type="entry name" value="PBPb"/>
    <property type="match status" value="1"/>
</dbReference>
<reference evidence="3 4" key="1">
    <citation type="journal article" date="2011" name="Stand. Genomic Sci.">
        <title>Complete genome sequence of Marivirga tractuosa type strain (H-43).</title>
        <authorList>
            <person name="Pagani I."/>
            <person name="Chertkov O."/>
            <person name="Lapidus A."/>
            <person name="Lucas S."/>
            <person name="Del Rio T.G."/>
            <person name="Tice H."/>
            <person name="Copeland A."/>
            <person name="Cheng J.F."/>
            <person name="Nolan M."/>
            <person name="Saunders E."/>
            <person name="Pitluck S."/>
            <person name="Held B."/>
            <person name="Goodwin L."/>
            <person name="Liolios K."/>
            <person name="Ovchinikova G."/>
            <person name="Ivanova N."/>
            <person name="Mavromatis K."/>
            <person name="Pati A."/>
            <person name="Chen A."/>
            <person name="Palaniappan K."/>
            <person name="Land M."/>
            <person name="Hauser L."/>
            <person name="Jeffries C.D."/>
            <person name="Detter J.C."/>
            <person name="Han C."/>
            <person name="Tapia R."/>
            <person name="Ngatchou-Djao O.D."/>
            <person name="Rohde M."/>
            <person name="Goker M."/>
            <person name="Spring S."/>
            <person name="Sikorski J."/>
            <person name="Woyke T."/>
            <person name="Bristow J."/>
            <person name="Eisen J.A."/>
            <person name="Markowitz V."/>
            <person name="Hugenholtz P."/>
            <person name="Klenk H.P."/>
            <person name="Kyrpides N.C."/>
        </authorList>
    </citation>
    <scope>NUCLEOTIDE SEQUENCE [LARGE SCALE GENOMIC DNA]</scope>
    <source>
        <strain evidence="4">ATCC 23168 / DSM 4126 / NBRC 15989 / NCIMB 1408 / VKM B-1430 / H-43</strain>
    </source>
</reference>
<dbReference type="KEGG" id="mtt:Ftrac_2386"/>
<evidence type="ECO:0000256" key="1">
    <source>
        <dbReference type="ARBA" id="ARBA00022729"/>
    </source>
</evidence>
<feature type="domain" description="Solute-binding protein family 3/N-terminal" evidence="2">
    <location>
        <begin position="54"/>
        <end position="293"/>
    </location>
</feature>
<accession>E4TMA5</accession>
<dbReference type="Proteomes" id="UP000008720">
    <property type="component" value="Chromosome"/>
</dbReference>
<dbReference type="OrthoDB" id="973690at2"/>
<dbReference type="PANTHER" id="PTHR35936">
    <property type="entry name" value="MEMBRANE-BOUND LYTIC MUREIN TRANSGLYCOSYLASE F"/>
    <property type="match status" value="1"/>
</dbReference>
<dbReference type="SUPFAM" id="SSF53850">
    <property type="entry name" value="Periplasmic binding protein-like II"/>
    <property type="match status" value="1"/>
</dbReference>
<name>E4TMA5_MARTH</name>
<dbReference type="InterPro" id="IPR001638">
    <property type="entry name" value="Solute-binding_3/MltF_N"/>
</dbReference>
<protein>
    <submittedName>
        <fullName evidence="3">Extracellular solute-binding protein family 3</fullName>
    </submittedName>
</protein>
<organism evidence="3 4">
    <name type="scientific">Marivirga tractuosa (strain ATCC 23168 / DSM 4126 / NBRC 15989 / NCIMB 1408 / VKM B-1430 / H-43)</name>
    <name type="common">Microscilla tractuosa</name>
    <name type="synonym">Flexibacter tractuosus</name>
    <dbReference type="NCBI Taxonomy" id="643867"/>
    <lineage>
        <taxon>Bacteria</taxon>
        <taxon>Pseudomonadati</taxon>
        <taxon>Bacteroidota</taxon>
        <taxon>Cytophagia</taxon>
        <taxon>Cytophagales</taxon>
        <taxon>Marivirgaceae</taxon>
        <taxon>Marivirga</taxon>
    </lineage>
</organism>
<dbReference type="eggNOG" id="COG0834">
    <property type="taxonomic scope" value="Bacteria"/>
</dbReference>
<sequence>MGKLDIMYIQRSSLNLTDMKNLILLFSAVFLSFTVNAQLSGDSWKETKSKGSGEVTITYNYSGKFIYKNGDELDGLCINIWDKFVEYVESTHNVNLQVNVHQPNNAVNFSEFYSSVQNAKGGVFGLADVTITQARKSEVQFSPSFFSNVSILLTNKSVPDLQNFDNISSEFKGMTMIVQRGTTHEKRAKELKDSSFPVLTIESVNSFQECYEKVNQSDNYFTYLDFSSYLSAIEDAKDIKRHPAGDKTGEEFGFIMPKNSDWAPIINEFFNKNGGFTNSTEYKKIVANSLGNYVVSMLDAINE</sequence>
<evidence type="ECO:0000313" key="3">
    <source>
        <dbReference type="EMBL" id="ADR22364.1"/>
    </source>
</evidence>
<dbReference type="HOGENOM" id="CLU_996792_0_0_10"/>